<name>A0A067K1M2_JATCU</name>
<evidence type="ECO:0000256" key="1">
    <source>
        <dbReference type="SAM" id="MobiDB-lite"/>
    </source>
</evidence>
<dbReference type="AlphaFoldDB" id="A0A067K1M2"/>
<evidence type="ECO:0000313" key="2">
    <source>
        <dbReference type="EMBL" id="KDP30116.1"/>
    </source>
</evidence>
<dbReference type="OrthoDB" id="1748438at2759"/>
<sequence length="191" mass="21796">MRRILITHPSTDAWTSWLIELGPNEVLWFISWYGITRFIQVSSRHTRVYLLGLTHCTWYCASRIMRQMGIDQTVPIMDDSLSDSTITPGVTRAVLRAWVRDHQMVRPLPNPAGIQTSPEYRAWFMTVVWPVEKLRRNTLLSALEGWTQADAGDGVRTGEVMVLIPWTGEAGESSAARDDSEDVAPRRRRVT</sequence>
<reference evidence="2 3" key="1">
    <citation type="journal article" date="2014" name="PLoS ONE">
        <title>Global Analysis of Gene Expression Profiles in Physic Nut (Jatropha curcas L.) Seedlings Exposed to Salt Stress.</title>
        <authorList>
            <person name="Zhang L."/>
            <person name="Zhang C."/>
            <person name="Wu P."/>
            <person name="Chen Y."/>
            <person name="Li M."/>
            <person name="Jiang H."/>
            <person name="Wu G."/>
        </authorList>
    </citation>
    <scope>NUCLEOTIDE SEQUENCE [LARGE SCALE GENOMIC DNA]</scope>
    <source>
        <strain evidence="3">cv. GZQX0401</strain>
        <tissue evidence="2">Young leaves</tissue>
    </source>
</reference>
<dbReference type="EMBL" id="KK914705">
    <property type="protein sequence ID" value="KDP30116.1"/>
    <property type="molecule type" value="Genomic_DNA"/>
</dbReference>
<evidence type="ECO:0000313" key="3">
    <source>
        <dbReference type="Proteomes" id="UP000027138"/>
    </source>
</evidence>
<proteinExistence type="predicted"/>
<accession>A0A067K1M2</accession>
<organism evidence="2 3">
    <name type="scientific">Jatropha curcas</name>
    <name type="common">Barbados nut</name>
    <dbReference type="NCBI Taxonomy" id="180498"/>
    <lineage>
        <taxon>Eukaryota</taxon>
        <taxon>Viridiplantae</taxon>
        <taxon>Streptophyta</taxon>
        <taxon>Embryophyta</taxon>
        <taxon>Tracheophyta</taxon>
        <taxon>Spermatophyta</taxon>
        <taxon>Magnoliopsida</taxon>
        <taxon>eudicotyledons</taxon>
        <taxon>Gunneridae</taxon>
        <taxon>Pentapetalae</taxon>
        <taxon>rosids</taxon>
        <taxon>fabids</taxon>
        <taxon>Malpighiales</taxon>
        <taxon>Euphorbiaceae</taxon>
        <taxon>Crotonoideae</taxon>
        <taxon>Jatropheae</taxon>
        <taxon>Jatropha</taxon>
    </lineage>
</organism>
<keyword evidence="3" id="KW-1185">Reference proteome</keyword>
<dbReference type="Proteomes" id="UP000027138">
    <property type="component" value="Unassembled WGS sequence"/>
</dbReference>
<feature type="region of interest" description="Disordered" evidence="1">
    <location>
        <begin position="171"/>
        <end position="191"/>
    </location>
</feature>
<protein>
    <submittedName>
        <fullName evidence="2">Uncharacterized protein</fullName>
    </submittedName>
</protein>
<gene>
    <name evidence="2" type="ORF">JCGZ_18227</name>
</gene>